<dbReference type="PANTHER" id="PTHR21600:SF83">
    <property type="entry name" value="PSEUDOURIDYLATE SYNTHASE RPUSD4, MITOCHONDRIAL"/>
    <property type="match status" value="1"/>
</dbReference>
<dbReference type="STRING" id="1216932.CM240_1349"/>
<dbReference type="EMBL" id="HG917868">
    <property type="protein sequence ID" value="CDM68508.1"/>
    <property type="molecule type" value="Genomic_DNA"/>
</dbReference>
<keyword evidence="6" id="KW-0694">RNA-binding</keyword>
<comment type="catalytic activity">
    <reaction evidence="1">
        <text>a uridine in RNA = a pseudouridine in RNA</text>
        <dbReference type="Rhea" id="RHEA:48348"/>
        <dbReference type="Rhea" id="RHEA-COMP:12068"/>
        <dbReference type="Rhea" id="RHEA-COMP:12069"/>
        <dbReference type="ChEBI" id="CHEBI:65314"/>
        <dbReference type="ChEBI" id="CHEBI:65315"/>
    </reaction>
</comment>
<dbReference type="SUPFAM" id="SSF55174">
    <property type="entry name" value="Alpha-L RNA-binding motif"/>
    <property type="match status" value="1"/>
</dbReference>
<dbReference type="Pfam" id="PF01479">
    <property type="entry name" value="S4"/>
    <property type="match status" value="1"/>
</dbReference>
<dbReference type="PROSITE" id="PS01129">
    <property type="entry name" value="PSI_RLU"/>
    <property type="match status" value="1"/>
</dbReference>
<dbReference type="GO" id="GO:0000455">
    <property type="term" value="P:enzyme-directed rRNA pseudouridine synthesis"/>
    <property type="evidence" value="ECO:0007669"/>
    <property type="project" value="UniProtKB-ARBA"/>
</dbReference>
<dbReference type="InterPro" id="IPR050188">
    <property type="entry name" value="RluA_PseudoU_synthase"/>
</dbReference>
<organism evidence="8 9">
    <name type="scientific">Clostridium bornimense</name>
    <dbReference type="NCBI Taxonomy" id="1216932"/>
    <lineage>
        <taxon>Bacteria</taxon>
        <taxon>Bacillati</taxon>
        <taxon>Bacillota</taxon>
        <taxon>Clostridia</taxon>
        <taxon>Eubacteriales</taxon>
        <taxon>Clostridiaceae</taxon>
        <taxon>Clostridium</taxon>
    </lineage>
</organism>
<protein>
    <recommendedName>
        <fullName evidence="4">RNA pseudouridylate synthase</fullName>
    </recommendedName>
    <alternativeName>
        <fullName evidence="5">RNA-uridine isomerase</fullName>
    </alternativeName>
</protein>
<keyword evidence="3 8" id="KW-0413">Isomerase</keyword>
<gene>
    <name evidence="8" type="ORF">CM240_1349</name>
</gene>
<dbReference type="InterPro" id="IPR036986">
    <property type="entry name" value="S4_RNA-bd_sf"/>
</dbReference>
<evidence type="ECO:0000256" key="2">
    <source>
        <dbReference type="ARBA" id="ARBA00010876"/>
    </source>
</evidence>
<reference evidence="8 9" key="1">
    <citation type="submission" date="2013-11" db="EMBL/GenBank/DDBJ databases">
        <title>Complete genome sequence of Clostridum sp. M2/40.</title>
        <authorList>
            <person name="Wibberg D."/>
            <person name="Puehler A."/>
            <person name="Schlueter A."/>
        </authorList>
    </citation>
    <scope>NUCLEOTIDE SEQUENCE [LARGE SCALE GENOMIC DNA]</scope>
    <source>
        <strain evidence="9">M2/40</strain>
    </source>
</reference>
<dbReference type="InterPro" id="IPR006145">
    <property type="entry name" value="PsdUridine_synth_RsuA/RluA"/>
</dbReference>
<sequence>MIINISSNESGQRLDKFLKKYLKNIPLNGIYKHIRKKDIRVNGEKSAENYILQEGDVVELNKYVRIDGLKEIKEEKVKRFTSIDSSSLKITYEDKNILVVEKWPGVLVHQDSREGEATLTDYVLSYLNEKGDYKPENEITFTPAPCNRLDRNTSGIVVFGKSYEGLKGINKIIRENNIRKYYIALVKGKIEEGLHEAYIKKNEENNISKVYREPGKDRKKIAMDVKVLETVGAYSLLDINLITGRSHQLRAHLAELGNPIIGDPKYGDRKLNSYFDNKYALKFQYLYAYKLIFKNLDDTLSYLENKTIVETLPPIFKKIKKDVLRFN</sequence>
<dbReference type="InterPro" id="IPR002942">
    <property type="entry name" value="S4_RNA-bd"/>
</dbReference>
<comment type="similarity">
    <text evidence="2">Belongs to the pseudouridine synthase RluA family.</text>
</comment>
<dbReference type="PANTHER" id="PTHR21600">
    <property type="entry name" value="MITOCHONDRIAL RNA PSEUDOURIDINE SYNTHASE"/>
    <property type="match status" value="1"/>
</dbReference>
<dbReference type="SMART" id="SM00363">
    <property type="entry name" value="S4"/>
    <property type="match status" value="1"/>
</dbReference>
<dbReference type="OrthoDB" id="9807829at2"/>
<name>W6RVX5_9CLOT</name>
<proteinExistence type="inferred from homology"/>
<evidence type="ECO:0000256" key="3">
    <source>
        <dbReference type="ARBA" id="ARBA00023235"/>
    </source>
</evidence>
<dbReference type="CDD" id="cd02869">
    <property type="entry name" value="PseudoU_synth_RluA_like"/>
    <property type="match status" value="1"/>
</dbReference>
<evidence type="ECO:0000256" key="1">
    <source>
        <dbReference type="ARBA" id="ARBA00000073"/>
    </source>
</evidence>
<evidence type="ECO:0000256" key="6">
    <source>
        <dbReference type="PROSITE-ProRule" id="PRU00182"/>
    </source>
</evidence>
<dbReference type="Proteomes" id="UP000019426">
    <property type="component" value="Chromosome M2/40_rep1"/>
</dbReference>
<dbReference type="Pfam" id="PF00849">
    <property type="entry name" value="PseudoU_synth_2"/>
    <property type="match status" value="1"/>
</dbReference>
<keyword evidence="9" id="KW-1185">Reference proteome</keyword>
<dbReference type="Gene3D" id="3.30.2350.10">
    <property type="entry name" value="Pseudouridine synthase"/>
    <property type="match status" value="1"/>
</dbReference>
<accession>W6RVX5</accession>
<dbReference type="InterPro" id="IPR020103">
    <property type="entry name" value="PsdUridine_synth_cat_dom_sf"/>
</dbReference>
<dbReference type="Gene3D" id="3.10.290.10">
    <property type="entry name" value="RNA-binding S4 domain"/>
    <property type="match status" value="1"/>
</dbReference>
<dbReference type="InterPro" id="IPR006224">
    <property type="entry name" value="PsdUridine_synth_RluA-like_CS"/>
</dbReference>
<dbReference type="HOGENOM" id="CLU_016902_1_0_9"/>
<evidence type="ECO:0000313" key="8">
    <source>
        <dbReference type="EMBL" id="CDM68508.1"/>
    </source>
</evidence>
<dbReference type="GO" id="GO:0003723">
    <property type="term" value="F:RNA binding"/>
    <property type="evidence" value="ECO:0007669"/>
    <property type="project" value="UniProtKB-KW"/>
</dbReference>
<dbReference type="CDD" id="cd00165">
    <property type="entry name" value="S4"/>
    <property type="match status" value="1"/>
</dbReference>
<dbReference type="GO" id="GO:0120159">
    <property type="term" value="F:rRNA pseudouridine synthase activity"/>
    <property type="evidence" value="ECO:0007669"/>
    <property type="project" value="UniProtKB-ARBA"/>
</dbReference>
<dbReference type="RefSeq" id="WP_044037601.1">
    <property type="nucleotide sequence ID" value="NZ_HG917868.1"/>
</dbReference>
<dbReference type="KEGG" id="clt:CM240_1349"/>
<evidence type="ECO:0000313" key="9">
    <source>
        <dbReference type="Proteomes" id="UP000019426"/>
    </source>
</evidence>
<feature type="domain" description="RNA-binding S4" evidence="7">
    <location>
        <begin position="12"/>
        <end position="78"/>
    </location>
</feature>
<evidence type="ECO:0000256" key="4">
    <source>
        <dbReference type="ARBA" id="ARBA00031870"/>
    </source>
</evidence>
<evidence type="ECO:0000256" key="5">
    <source>
        <dbReference type="ARBA" id="ARBA00033164"/>
    </source>
</evidence>
<dbReference type="SUPFAM" id="SSF55120">
    <property type="entry name" value="Pseudouridine synthase"/>
    <property type="match status" value="1"/>
</dbReference>
<dbReference type="AlphaFoldDB" id="W6RVX5"/>
<dbReference type="eggNOG" id="COG0564">
    <property type="taxonomic scope" value="Bacteria"/>
</dbReference>
<evidence type="ECO:0000259" key="7">
    <source>
        <dbReference type="SMART" id="SM00363"/>
    </source>
</evidence>
<dbReference type="PROSITE" id="PS50889">
    <property type="entry name" value="S4"/>
    <property type="match status" value="1"/>
</dbReference>
<dbReference type="PATRIC" id="fig|1216932.3.peg.1343"/>